<name>A0ACA9M8Q0_9GLOM</name>
<reference evidence="1" key="1">
    <citation type="submission" date="2021-06" db="EMBL/GenBank/DDBJ databases">
        <authorList>
            <person name="Kallberg Y."/>
            <person name="Tangrot J."/>
            <person name="Rosling A."/>
        </authorList>
    </citation>
    <scope>NUCLEOTIDE SEQUENCE</scope>
    <source>
        <strain evidence="1">CL356</strain>
    </source>
</reference>
<evidence type="ECO:0000313" key="1">
    <source>
        <dbReference type="EMBL" id="CAG8573825.1"/>
    </source>
</evidence>
<protein>
    <submittedName>
        <fullName evidence="1">9553_t:CDS:1</fullName>
    </submittedName>
</protein>
<organism evidence="1 2">
    <name type="scientific">Acaulospora colombiana</name>
    <dbReference type="NCBI Taxonomy" id="27376"/>
    <lineage>
        <taxon>Eukaryota</taxon>
        <taxon>Fungi</taxon>
        <taxon>Fungi incertae sedis</taxon>
        <taxon>Mucoromycota</taxon>
        <taxon>Glomeromycotina</taxon>
        <taxon>Glomeromycetes</taxon>
        <taxon>Diversisporales</taxon>
        <taxon>Acaulosporaceae</taxon>
        <taxon>Acaulospora</taxon>
    </lineage>
</organism>
<gene>
    <name evidence="1" type="ORF">ACOLOM_LOCUS5703</name>
</gene>
<comment type="caution">
    <text evidence="1">The sequence shown here is derived from an EMBL/GenBank/DDBJ whole genome shotgun (WGS) entry which is preliminary data.</text>
</comment>
<evidence type="ECO:0000313" key="2">
    <source>
        <dbReference type="Proteomes" id="UP000789525"/>
    </source>
</evidence>
<dbReference type="EMBL" id="CAJVPT010010833">
    <property type="protein sequence ID" value="CAG8573825.1"/>
    <property type="molecule type" value="Genomic_DNA"/>
</dbReference>
<keyword evidence="2" id="KW-1185">Reference proteome</keyword>
<sequence length="208" mass="22840">MNANLALCPSSPPFQLDVLAGAHPFTLDEVENECLLECLLECVERGARSPDPRRDTLGEERLRTFDELAISDIWGMSREEIEKVSLLCLGSLFTSPSMPDDWVFSFSSFDDPDDEEFDQSPISSGKGSVGTNGTAGPPKDGPSGGPVSRPQMTKEERLKDELDISTRADPAIFQKTPWTVAKLNALSRAKTTAQRHDNTLHPMHKSGH</sequence>
<dbReference type="Proteomes" id="UP000789525">
    <property type="component" value="Unassembled WGS sequence"/>
</dbReference>
<accession>A0ACA9M8Q0</accession>
<proteinExistence type="predicted"/>
<feature type="non-terminal residue" evidence="1">
    <location>
        <position position="208"/>
    </location>
</feature>